<keyword evidence="3" id="KW-1185">Reference proteome</keyword>
<feature type="transmembrane region" description="Helical" evidence="1">
    <location>
        <begin position="236"/>
        <end position="255"/>
    </location>
</feature>
<dbReference type="Proteomes" id="UP000516304">
    <property type="component" value="Chromosome TIRI35C"/>
</dbReference>
<evidence type="ECO:0000313" key="3">
    <source>
        <dbReference type="Proteomes" id="UP000516304"/>
    </source>
</evidence>
<keyword evidence="1" id="KW-0812">Transmembrane</keyword>
<dbReference type="GeneID" id="58919140"/>
<keyword evidence="1" id="KW-0472">Membrane</keyword>
<keyword evidence="1" id="KW-1133">Transmembrane helix</keyword>
<dbReference type="EMBL" id="LR881183">
    <property type="protein sequence ID" value="CAD5244553.1"/>
    <property type="molecule type" value="Genomic_DNA"/>
</dbReference>
<protein>
    <submittedName>
        <fullName evidence="2">Uncharacterized protein</fullName>
    </submittedName>
</protein>
<evidence type="ECO:0000313" key="2">
    <source>
        <dbReference type="EMBL" id="CAD5244553.1"/>
    </source>
</evidence>
<gene>
    <name evidence="2" type="ORF">TIRI35C_1399</name>
</gene>
<reference evidence="2 3" key="1">
    <citation type="submission" date="2020-09" db="EMBL/GenBank/DDBJ databases">
        <authorList>
            <person name="Courtine D."/>
        </authorList>
    </citation>
    <scope>NUCLEOTIDE SEQUENCE [LARGE SCALE GENOMIC DNA]</scope>
    <source>
        <strain evidence="2 3">IRI35c</strain>
    </source>
</reference>
<dbReference type="RefSeq" id="WP_188202289.1">
    <property type="nucleotide sequence ID" value="NZ_LR881183.1"/>
</dbReference>
<evidence type="ECO:0000256" key="1">
    <source>
        <dbReference type="SAM" id="Phobius"/>
    </source>
</evidence>
<name>A0A7G2D8L9_9EURY</name>
<organism evidence="2 3">
    <name type="scientific">Thermococcus camini</name>
    <dbReference type="NCBI Taxonomy" id="2016373"/>
    <lineage>
        <taxon>Archaea</taxon>
        <taxon>Methanobacteriati</taxon>
        <taxon>Methanobacteriota</taxon>
        <taxon>Thermococci</taxon>
        <taxon>Thermococcales</taxon>
        <taxon>Thermococcaceae</taxon>
        <taxon>Thermococcus</taxon>
    </lineage>
</organism>
<proteinExistence type="predicted"/>
<dbReference type="AlphaFoldDB" id="A0A7G2D8L9"/>
<accession>A0A7G2D8L9</accession>
<sequence length="290" mass="31613">MIALALGLIVCLGTALVLGKLKGRSYELTMALNVPLLTYLIADGLYGDWKGIGNVFFSTPLGDFTPSEMIGIQTFLAVLIIVAHLGLRGRNSLTVDEFSSIPPMFWVDFGTGIALASSALPVLALPGLVLYLALALLSEKNPLGWLSAEPCHGELGEFAVELGLKCLTDEESLSIYRLKGHIIVGGKARRDFPRWREVVKCLSELPETGRFRLLPYLVGLIPLPVGIILGEGFVTALILVPLMLLLYLGTLIATVRRTRSLLPESCWEVMDEYVEFVRRNQKGKGGFVIG</sequence>
<feature type="transmembrane region" description="Helical" evidence="1">
    <location>
        <begin position="70"/>
        <end position="89"/>
    </location>
</feature>
<feature type="transmembrane region" description="Helical" evidence="1">
    <location>
        <begin position="109"/>
        <end position="137"/>
    </location>
</feature>
<dbReference type="KEGG" id="tcq:TIRI35C_1399"/>